<dbReference type="CDD" id="cd01034">
    <property type="entry name" value="EriC_like"/>
    <property type="match status" value="1"/>
</dbReference>
<evidence type="ECO:0000256" key="8">
    <source>
        <dbReference type="ARBA" id="ARBA00023214"/>
    </source>
</evidence>
<dbReference type="SUPFAM" id="SSF81340">
    <property type="entry name" value="Clc chloride channel"/>
    <property type="match status" value="1"/>
</dbReference>
<evidence type="ECO:0000256" key="1">
    <source>
        <dbReference type="ARBA" id="ARBA00004141"/>
    </source>
</evidence>
<feature type="transmembrane region" description="Helical" evidence="10">
    <location>
        <begin position="70"/>
        <end position="93"/>
    </location>
</feature>
<accession>A0A381EFZ5</accession>
<feature type="transmembrane region" description="Helical" evidence="10">
    <location>
        <begin position="391"/>
        <end position="410"/>
    </location>
</feature>
<keyword evidence="6 10" id="KW-0472">Membrane</keyword>
<keyword evidence="9" id="KW-0407">Ion channel</keyword>
<dbReference type="AlphaFoldDB" id="A0A381EFZ5"/>
<keyword evidence="8" id="KW-0868">Chloride</keyword>
<evidence type="ECO:0000256" key="3">
    <source>
        <dbReference type="ARBA" id="ARBA00022692"/>
    </source>
</evidence>
<sequence length="504" mass="53929">MPAFAKPQSYRAKLPAWRQDTECRSPSAYNAPRHHHPTNPMPVPANRRTRLRYYLHRKLRQSSRISRKSLEFTCLLIGAVLVALASLTFATLADWALEANAWWAGHWPLLPWLVLPLGLVALVHLTRKHAPYVAGSGIPQVIAAISLPYSMDKGRLVALRQTLWKIPLTFLAMFIGASVGREGPSVQVGAAVMLAWGAYCRRHRLAFGGFSANELMATGAAGGLAAAFNAPLAGIIFAIEELGRGLHLQWQRRVLLGVLAAGFILVAIKGNNPYFPRYNGTGSAPLTWIIICGLACGVAGGIFARLLAKGLTGYVPALLRAPLRRHPLTVAFALGLLLAALGTYSHGQTYGTGYHTVANALNGIALEPVGTGPAKLGATVITYWTGIPGGIFTPALSTGAGIGSGLWALSDGTVEQGLIALLCTAAFLAAATQSPVTASVVVMEMTGSQPLLIWLLMASLIASWLSQQIQPKPFYHYSAARWRERMLADADNARLARPQHHSGG</sequence>
<evidence type="ECO:0000256" key="4">
    <source>
        <dbReference type="ARBA" id="ARBA00022989"/>
    </source>
</evidence>
<feature type="transmembrane region" description="Helical" evidence="10">
    <location>
        <begin position="328"/>
        <end position="347"/>
    </location>
</feature>
<keyword evidence="2" id="KW-0813">Transport</keyword>
<dbReference type="InterPro" id="IPR001807">
    <property type="entry name" value="ClC"/>
</dbReference>
<dbReference type="GO" id="GO:0034707">
    <property type="term" value="C:chloride channel complex"/>
    <property type="evidence" value="ECO:0007669"/>
    <property type="project" value="UniProtKB-KW"/>
</dbReference>
<dbReference type="GO" id="GO:0005254">
    <property type="term" value="F:chloride channel activity"/>
    <property type="evidence" value="ECO:0007669"/>
    <property type="project" value="UniProtKB-KW"/>
</dbReference>
<dbReference type="PANTHER" id="PTHR43427:SF6">
    <property type="entry name" value="CHLORIDE CHANNEL PROTEIN CLC-E"/>
    <property type="match status" value="1"/>
</dbReference>
<feature type="transmembrane region" description="Helical" evidence="10">
    <location>
        <begin position="288"/>
        <end position="308"/>
    </location>
</feature>
<keyword evidence="7" id="KW-0869">Chloride channel</keyword>
<keyword evidence="3 10" id="KW-0812">Transmembrane</keyword>
<dbReference type="EMBL" id="UFUW01000001">
    <property type="protein sequence ID" value="SUX25677.1"/>
    <property type="molecule type" value="Genomic_DNA"/>
</dbReference>
<evidence type="ECO:0000256" key="7">
    <source>
        <dbReference type="ARBA" id="ARBA00023173"/>
    </source>
</evidence>
<evidence type="ECO:0000313" key="11">
    <source>
        <dbReference type="EMBL" id="SUX25677.1"/>
    </source>
</evidence>
<feature type="transmembrane region" description="Helical" evidence="10">
    <location>
        <begin position="417"/>
        <end position="436"/>
    </location>
</feature>
<dbReference type="Gene3D" id="1.10.3080.10">
    <property type="entry name" value="Clc chloride channel"/>
    <property type="match status" value="1"/>
</dbReference>
<feature type="transmembrane region" description="Helical" evidence="10">
    <location>
        <begin position="105"/>
        <end position="125"/>
    </location>
</feature>
<name>A0A381EFZ5_9GAMM</name>
<evidence type="ECO:0000313" key="12">
    <source>
        <dbReference type="Proteomes" id="UP000254572"/>
    </source>
</evidence>
<dbReference type="Pfam" id="PF00654">
    <property type="entry name" value="Voltage_CLC"/>
    <property type="match status" value="1"/>
</dbReference>
<feature type="transmembrane region" description="Helical" evidence="10">
    <location>
        <begin position="250"/>
        <end position="268"/>
    </location>
</feature>
<reference evidence="11 12" key="1">
    <citation type="submission" date="2018-06" db="EMBL/GenBank/DDBJ databases">
        <authorList>
            <consortium name="Pathogen Informatics"/>
            <person name="Doyle S."/>
        </authorList>
    </citation>
    <scope>NUCLEOTIDE SEQUENCE [LARGE SCALE GENOMIC DNA]</scope>
    <source>
        <strain evidence="11 12">NCTC13294</strain>
    </source>
</reference>
<feature type="transmembrane region" description="Helical" evidence="10">
    <location>
        <begin position="215"/>
        <end position="238"/>
    </location>
</feature>
<dbReference type="PANTHER" id="PTHR43427">
    <property type="entry name" value="CHLORIDE CHANNEL PROTEIN CLC-E"/>
    <property type="match status" value="1"/>
</dbReference>
<keyword evidence="4 10" id="KW-1133">Transmembrane helix</keyword>
<proteinExistence type="predicted"/>
<gene>
    <name evidence="11" type="primary">clcA</name>
    <name evidence="11" type="ORF">NCTC13294_02561</name>
</gene>
<evidence type="ECO:0000256" key="9">
    <source>
        <dbReference type="ARBA" id="ARBA00023303"/>
    </source>
</evidence>
<evidence type="ECO:0000256" key="10">
    <source>
        <dbReference type="SAM" id="Phobius"/>
    </source>
</evidence>
<protein>
    <submittedName>
        <fullName evidence="11">H(+)/Cl(-) exchange transporter ClcA</fullName>
    </submittedName>
</protein>
<comment type="subcellular location">
    <subcellularLocation>
        <location evidence="1">Membrane</location>
        <topology evidence="1">Multi-pass membrane protein</topology>
    </subcellularLocation>
</comment>
<evidence type="ECO:0000256" key="5">
    <source>
        <dbReference type="ARBA" id="ARBA00023065"/>
    </source>
</evidence>
<evidence type="ECO:0000256" key="2">
    <source>
        <dbReference type="ARBA" id="ARBA00022448"/>
    </source>
</evidence>
<organism evidence="11 12">
    <name type="scientific">Cardiobacterium valvarum</name>
    <dbReference type="NCBI Taxonomy" id="194702"/>
    <lineage>
        <taxon>Bacteria</taxon>
        <taxon>Pseudomonadati</taxon>
        <taxon>Pseudomonadota</taxon>
        <taxon>Gammaproteobacteria</taxon>
        <taxon>Cardiobacteriales</taxon>
        <taxon>Cardiobacteriaceae</taxon>
        <taxon>Cardiobacterium</taxon>
    </lineage>
</organism>
<feature type="transmembrane region" description="Helical" evidence="10">
    <location>
        <begin position="448"/>
        <end position="465"/>
    </location>
</feature>
<dbReference type="InterPro" id="IPR050368">
    <property type="entry name" value="ClC-type_chloride_channel"/>
</dbReference>
<evidence type="ECO:0000256" key="6">
    <source>
        <dbReference type="ARBA" id="ARBA00023136"/>
    </source>
</evidence>
<keyword evidence="12" id="KW-1185">Reference proteome</keyword>
<keyword evidence="5" id="KW-0406">Ion transport</keyword>
<dbReference type="Proteomes" id="UP000254572">
    <property type="component" value="Unassembled WGS sequence"/>
</dbReference>
<dbReference type="PRINTS" id="PR00762">
    <property type="entry name" value="CLCHANNEL"/>
</dbReference>
<dbReference type="InterPro" id="IPR014743">
    <property type="entry name" value="Cl-channel_core"/>
</dbReference>